<evidence type="ECO:0000256" key="5">
    <source>
        <dbReference type="ARBA" id="ARBA00023200"/>
    </source>
</evidence>
<evidence type="ECO:0000256" key="4">
    <source>
        <dbReference type="ARBA" id="ARBA00022801"/>
    </source>
</evidence>
<dbReference type="InterPro" id="IPR051018">
    <property type="entry name" value="Bacteriophage_GH24"/>
</dbReference>
<accession>A0A951QF59</accession>
<proteinExistence type="inferred from homology"/>
<dbReference type="GO" id="GO:0016998">
    <property type="term" value="P:cell wall macromolecule catabolic process"/>
    <property type="evidence" value="ECO:0007669"/>
    <property type="project" value="InterPro"/>
</dbReference>
<evidence type="ECO:0000256" key="2">
    <source>
        <dbReference type="ARBA" id="ARBA00022529"/>
    </source>
</evidence>
<dbReference type="EC" id="3.2.1.17" evidence="7"/>
<dbReference type="CDD" id="cd00737">
    <property type="entry name" value="lyz_endolysin_autolysin"/>
    <property type="match status" value="1"/>
</dbReference>
<sequence>MSGFELVGTDHIKFTLGADAQGKQIFFKGRNTWYVYLSAVQLLRNGQPIAAPKPAPVYTVQTVLDTWLKVSAVQGSALSSEQKQLVSAGKVLPLSSYDWVENDHIKLTFGLDAQGKQIFFKGRNTWYVYRPAVRILKDGKAIALSNPAPASGQINAKGLNLLKSFEGLVLEAYIDAVGVLTIGYGTTTGVSPGMRITEAQAESFLKRDLTRFENAVRKLVKVPLNEDQFSALVSFTYNVGEGALGGSTLLSLLNRGDFQGAADQLLRWNRGDRGELPGLTRRRRAERALFLGQDFTAFL</sequence>
<organism evidence="8 9">
    <name type="scientific">Drouetiella hepatica Uher 2000/2452</name>
    <dbReference type="NCBI Taxonomy" id="904376"/>
    <lineage>
        <taxon>Bacteria</taxon>
        <taxon>Bacillati</taxon>
        <taxon>Cyanobacteriota</taxon>
        <taxon>Cyanophyceae</taxon>
        <taxon>Oculatellales</taxon>
        <taxon>Oculatellaceae</taxon>
        <taxon>Drouetiella</taxon>
    </lineage>
</organism>
<dbReference type="InterPro" id="IPR023346">
    <property type="entry name" value="Lysozyme-like_dom_sf"/>
</dbReference>
<keyword evidence="6 7" id="KW-0326">Glycosidase</keyword>
<evidence type="ECO:0000256" key="1">
    <source>
        <dbReference type="ARBA" id="ARBA00000632"/>
    </source>
</evidence>
<comment type="caution">
    <text evidence="8">The sequence shown here is derived from an EMBL/GenBank/DDBJ whole genome shotgun (WGS) entry which is preliminary data.</text>
</comment>
<dbReference type="GO" id="GO:0003796">
    <property type="term" value="F:lysozyme activity"/>
    <property type="evidence" value="ECO:0007669"/>
    <property type="project" value="UniProtKB-EC"/>
</dbReference>
<dbReference type="HAMAP" id="MF_04110">
    <property type="entry name" value="ENDOLYSIN_T4"/>
    <property type="match status" value="1"/>
</dbReference>
<dbReference type="Gene3D" id="1.10.530.40">
    <property type="match status" value="1"/>
</dbReference>
<dbReference type="GO" id="GO:0042742">
    <property type="term" value="P:defense response to bacterium"/>
    <property type="evidence" value="ECO:0007669"/>
    <property type="project" value="UniProtKB-KW"/>
</dbReference>
<keyword evidence="4 7" id="KW-0378">Hydrolase</keyword>
<evidence type="ECO:0000256" key="3">
    <source>
        <dbReference type="ARBA" id="ARBA00022638"/>
    </source>
</evidence>
<keyword evidence="3 7" id="KW-0081">Bacteriolytic enzyme</keyword>
<name>A0A951QF59_9CYAN</name>
<reference evidence="8" key="2">
    <citation type="journal article" date="2022" name="Microbiol. Resour. Announc.">
        <title>Metagenome Sequencing to Explore Phylogenomics of Terrestrial Cyanobacteria.</title>
        <authorList>
            <person name="Ward R.D."/>
            <person name="Stajich J.E."/>
            <person name="Johansen J.R."/>
            <person name="Huntemann M."/>
            <person name="Clum A."/>
            <person name="Foster B."/>
            <person name="Foster B."/>
            <person name="Roux S."/>
            <person name="Palaniappan K."/>
            <person name="Varghese N."/>
            <person name="Mukherjee S."/>
            <person name="Reddy T.B.K."/>
            <person name="Daum C."/>
            <person name="Copeland A."/>
            <person name="Chen I.A."/>
            <person name="Ivanova N.N."/>
            <person name="Kyrpides N.C."/>
            <person name="Shapiro N."/>
            <person name="Eloe-Fadrosh E.A."/>
            <person name="Pietrasiak N."/>
        </authorList>
    </citation>
    <scope>NUCLEOTIDE SEQUENCE</scope>
    <source>
        <strain evidence="8">UHER 2000/2452</strain>
    </source>
</reference>
<dbReference type="InterPro" id="IPR002196">
    <property type="entry name" value="Glyco_hydro_24"/>
</dbReference>
<comment type="similarity">
    <text evidence="7">Belongs to the glycosyl hydrolase 24 family.</text>
</comment>
<evidence type="ECO:0000256" key="7">
    <source>
        <dbReference type="RuleBase" id="RU003788"/>
    </source>
</evidence>
<evidence type="ECO:0000256" key="6">
    <source>
        <dbReference type="ARBA" id="ARBA00023295"/>
    </source>
</evidence>
<evidence type="ECO:0000313" key="9">
    <source>
        <dbReference type="Proteomes" id="UP000757435"/>
    </source>
</evidence>
<dbReference type="Pfam" id="PF00959">
    <property type="entry name" value="Phage_lysozyme"/>
    <property type="match status" value="1"/>
</dbReference>
<dbReference type="Proteomes" id="UP000757435">
    <property type="component" value="Unassembled WGS sequence"/>
</dbReference>
<dbReference type="GO" id="GO:0009253">
    <property type="term" value="P:peptidoglycan catabolic process"/>
    <property type="evidence" value="ECO:0007669"/>
    <property type="project" value="InterPro"/>
</dbReference>
<protein>
    <recommendedName>
        <fullName evidence="7">Lysozyme</fullName>
        <ecNumber evidence="7">3.2.1.17</ecNumber>
    </recommendedName>
</protein>
<gene>
    <name evidence="8" type="ORF">KME15_25950</name>
</gene>
<dbReference type="InterPro" id="IPR033907">
    <property type="entry name" value="Endolysin_autolysin"/>
</dbReference>
<dbReference type="InterPro" id="IPR023347">
    <property type="entry name" value="Lysozyme_dom_sf"/>
</dbReference>
<keyword evidence="5" id="KW-1035">Host cytoplasm</keyword>
<reference evidence="8" key="1">
    <citation type="submission" date="2021-05" db="EMBL/GenBank/DDBJ databases">
        <authorList>
            <person name="Pietrasiak N."/>
            <person name="Ward R."/>
            <person name="Stajich J.E."/>
            <person name="Kurbessoian T."/>
        </authorList>
    </citation>
    <scope>NUCLEOTIDE SEQUENCE</scope>
    <source>
        <strain evidence="8">UHER 2000/2452</strain>
    </source>
</reference>
<dbReference type="InterPro" id="IPR034690">
    <property type="entry name" value="Endolysin_T4_type"/>
</dbReference>
<dbReference type="PANTHER" id="PTHR38107">
    <property type="match status" value="1"/>
</dbReference>
<keyword evidence="2 7" id="KW-0929">Antimicrobial</keyword>
<comment type="catalytic activity">
    <reaction evidence="1 7">
        <text>Hydrolysis of (1-&gt;4)-beta-linkages between N-acetylmuramic acid and N-acetyl-D-glucosamine residues in a peptidoglycan and between N-acetyl-D-glucosamine residues in chitodextrins.</text>
        <dbReference type="EC" id="3.2.1.17"/>
    </reaction>
</comment>
<dbReference type="EMBL" id="JAHHHD010000058">
    <property type="protein sequence ID" value="MBW4662112.1"/>
    <property type="molecule type" value="Genomic_DNA"/>
</dbReference>
<dbReference type="GO" id="GO:0031640">
    <property type="term" value="P:killing of cells of another organism"/>
    <property type="evidence" value="ECO:0007669"/>
    <property type="project" value="UniProtKB-KW"/>
</dbReference>
<evidence type="ECO:0000313" key="8">
    <source>
        <dbReference type="EMBL" id="MBW4662112.1"/>
    </source>
</evidence>
<dbReference type="SUPFAM" id="SSF53955">
    <property type="entry name" value="Lysozyme-like"/>
    <property type="match status" value="1"/>
</dbReference>
<dbReference type="PANTHER" id="PTHR38107:SF3">
    <property type="entry name" value="LYSOZYME RRRD-RELATED"/>
    <property type="match status" value="1"/>
</dbReference>
<dbReference type="AlphaFoldDB" id="A0A951QF59"/>